<gene>
    <name evidence="2" type="ORF">GCM10011588_47600</name>
</gene>
<sequence>MATGVGLHIAEYACTAAVVDDDDGEPHFILREPVLHMSEEGDAVLGGAVAPPGHTHTITGFVAAVGDPAGVVVDDGEAYRGEDLLATALFCLINLTADHLNGPAEFYATHPAGWPAAQVLALRGALDYLGLKSVTLIGEDELPAQPGGLTPAETARYFAEIAGRAALAVVLQTPAGATPPDPTTAQNSALDTVVMPKLRDTSANKAYSAMVPAMDPEATYGGPSLGAIAAGLGPAAEPAPATGARPATGTAAALSASAAAKPTAIPAAAGPPRRDRSSGGARRTAALVAAAAVGGLLIGALGVTAVLRPGAAEPGEPAATSVTETPQAPPPVQPQPVAPLPETPAYTPEPTYDPEPTYTEESTVAPPPPVTATETIPEPTTVPPTGTGEPTGPTLTEPTTESETTTTRTRPRFFPFPVPFRTEDPDVDLPDTGSQEGGQEEAR</sequence>
<protein>
    <submittedName>
        <fullName evidence="2">Uncharacterized protein</fullName>
    </submittedName>
</protein>
<evidence type="ECO:0000313" key="3">
    <source>
        <dbReference type="Proteomes" id="UP000638263"/>
    </source>
</evidence>
<proteinExistence type="predicted"/>
<dbReference type="EMBL" id="BMMH01000011">
    <property type="protein sequence ID" value="GGL27300.1"/>
    <property type="molecule type" value="Genomic_DNA"/>
</dbReference>
<feature type="compositionally biased region" description="Low complexity" evidence="1">
    <location>
        <begin position="343"/>
        <end position="364"/>
    </location>
</feature>
<feature type="compositionally biased region" description="Pro residues" evidence="1">
    <location>
        <begin position="327"/>
        <end position="342"/>
    </location>
</feature>
<feature type="compositionally biased region" description="Low complexity" evidence="1">
    <location>
        <begin position="262"/>
        <end position="271"/>
    </location>
</feature>
<accession>A0A917RSV3</accession>
<feature type="region of interest" description="Disordered" evidence="1">
    <location>
        <begin position="262"/>
        <end position="281"/>
    </location>
</feature>
<name>A0A917RSV3_9NOCA</name>
<feature type="compositionally biased region" description="Low complexity" evidence="1">
    <location>
        <begin position="371"/>
        <end position="415"/>
    </location>
</feature>
<dbReference type="Proteomes" id="UP000638263">
    <property type="component" value="Unassembled WGS sequence"/>
</dbReference>
<dbReference type="AlphaFoldDB" id="A0A917RSV3"/>
<dbReference type="RefSeq" id="WP_062999874.1">
    <property type="nucleotide sequence ID" value="NZ_BMMH01000011.1"/>
</dbReference>
<feature type="region of interest" description="Disordered" evidence="1">
    <location>
        <begin position="312"/>
        <end position="443"/>
    </location>
</feature>
<evidence type="ECO:0000256" key="1">
    <source>
        <dbReference type="SAM" id="MobiDB-lite"/>
    </source>
</evidence>
<evidence type="ECO:0000313" key="2">
    <source>
        <dbReference type="EMBL" id="GGL27300.1"/>
    </source>
</evidence>
<organism evidence="2 3">
    <name type="scientific">Nocardia jinanensis</name>
    <dbReference type="NCBI Taxonomy" id="382504"/>
    <lineage>
        <taxon>Bacteria</taxon>
        <taxon>Bacillati</taxon>
        <taxon>Actinomycetota</taxon>
        <taxon>Actinomycetes</taxon>
        <taxon>Mycobacteriales</taxon>
        <taxon>Nocardiaceae</taxon>
        <taxon>Nocardia</taxon>
    </lineage>
</organism>
<comment type="caution">
    <text evidence="2">The sequence shown here is derived from an EMBL/GenBank/DDBJ whole genome shotgun (WGS) entry which is preliminary data.</text>
</comment>
<reference evidence="2" key="1">
    <citation type="journal article" date="2014" name="Int. J. Syst. Evol. Microbiol.">
        <title>Complete genome sequence of Corynebacterium casei LMG S-19264T (=DSM 44701T), isolated from a smear-ripened cheese.</title>
        <authorList>
            <consortium name="US DOE Joint Genome Institute (JGI-PGF)"/>
            <person name="Walter F."/>
            <person name="Albersmeier A."/>
            <person name="Kalinowski J."/>
            <person name="Ruckert C."/>
        </authorList>
    </citation>
    <scope>NUCLEOTIDE SEQUENCE</scope>
    <source>
        <strain evidence="2">CGMCC 4.3508</strain>
    </source>
</reference>
<keyword evidence="3" id="KW-1185">Reference proteome</keyword>
<reference evidence="2" key="2">
    <citation type="submission" date="2020-09" db="EMBL/GenBank/DDBJ databases">
        <authorList>
            <person name="Sun Q."/>
            <person name="Zhou Y."/>
        </authorList>
    </citation>
    <scope>NUCLEOTIDE SEQUENCE</scope>
    <source>
        <strain evidence="2">CGMCC 4.3508</strain>
    </source>
</reference>